<dbReference type="OrthoDB" id="10261904at2759"/>
<dbReference type="InterPro" id="IPR011545">
    <property type="entry name" value="DEAD/DEAH_box_helicase_dom"/>
</dbReference>
<evidence type="ECO:0000256" key="1">
    <source>
        <dbReference type="ARBA" id="ARBA00022741"/>
    </source>
</evidence>
<keyword evidence="4" id="KW-0067">ATP-binding</keyword>
<dbReference type="GO" id="GO:0000480">
    <property type="term" value="P:endonucleolytic cleavage in 5'-ETS of tricistronic rRNA transcript (SSU-rRNA, 5.8S rRNA, LSU-rRNA)"/>
    <property type="evidence" value="ECO:0007669"/>
    <property type="project" value="EnsemblFungi"/>
</dbReference>
<dbReference type="InterPro" id="IPR014014">
    <property type="entry name" value="RNA_helicase_DEAD_Q_motif"/>
</dbReference>
<feature type="domain" description="Helicase C-terminal" evidence="8">
    <location>
        <begin position="195"/>
        <end position="364"/>
    </location>
</feature>
<dbReference type="GO" id="GO:0000447">
    <property type="term" value="P:endonucleolytic cleavage in ITS1 to separate SSU-rRNA from 5.8S rRNA and LSU-rRNA from tricistronic rRNA transcript (SSU-rRNA, 5.8S rRNA, LSU-rRNA)"/>
    <property type="evidence" value="ECO:0007669"/>
    <property type="project" value="EnsemblFungi"/>
</dbReference>
<evidence type="ECO:0000259" key="8">
    <source>
        <dbReference type="PROSITE" id="PS51194"/>
    </source>
</evidence>
<evidence type="ECO:0000259" key="7">
    <source>
        <dbReference type="PROSITE" id="PS51192"/>
    </source>
</evidence>
<dbReference type="CDD" id="cd17955">
    <property type="entry name" value="DEADc_DDX49"/>
    <property type="match status" value="1"/>
</dbReference>
<dbReference type="InterPro" id="IPR014001">
    <property type="entry name" value="Helicase_ATP-bd"/>
</dbReference>
<keyword evidence="1" id="KW-0547">Nucleotide-binding</keyword>
<dbReference type="GO" id="GO:0016887">
    <property type="term" value="F:ATP hydrolysis activity"/>
    <property type="evidence" value="ECO:0007669"/>
    <property type="project" value="EnsemblFungi"/>
</dbReference>
<keyword evidence="5" id="KW-0694">RNA-binding</keyword>
<organism evidence="10 11">
    <name type="scientific">Rhizoclosmatium globosum</name>
    <dbReference type="NCBI Taxonomy" id="329046"/>
    <lineage>
        <taxon>Eukaryota</taxon>
        <taxon>Fungi</taxon>
        <taxon>Fungi incertae sedis</taxon>
        <taxon>Chytridiomycota</taxon>
        <taxon>Chytridiomycota incertae sedis</taxon>
        <taxon>Chytridiomycetes</taxon>
        <taxon>Chytridiales</taxon>
        <taxon>Chytriomycetaceae</taxon>
        <taxon>Rhizoclosmatium</taxon>
    </lineage>
</organism>
<evidence type="ECO:0000256" key="6">
    <source>
        <dbReference type="PROSITE-ProRule" id="PRU00552"/>
    </source>
</evidence>
<feature type="short sequence motif" description="Q motif" evidence="6">
    <location>
        <begin position="7"/>
        <end position="35"/>
    </location>
</feature>
<comment type="caution">
    <text evidence="10">The sequence shown here is derived from an EMBL/GenBank/DDBJ whole genome shotgun (WGS) entry which is preliminary data.</text>
</comment>
<evidence type="ECO:0000256" key="2">
    <source>
        <dbReference type="ARBA" id="ARBA00022801"/>
    </source>
</evidence>
<sequence length="412" mass="45798">MSVHKAKTFEEIGVAKWLCDGLAAISITQPTEIQAACIPQILDGKDTIGASRTGSGKTGLRSPSNLQKLAEDPYGPYALVLTPTRELAYQIAEQFRILGTGISLKLSVVVGGMDMMKQALELTRRPHVIVATPGRLADHIRSSANAINFKKLQFLVMDECDRLLMILSSEDLEEILNVCPKKRQTLLFTATLTEEIEQLNFSAESKPFVYQCAARFDTVEKLDQRYVFIPSTVRDAYMAYMVRTMLPNKTMIIFTGKCRTAERVRVLLRELGVRSTALHAQMSQNDRLGSLAKFKSGIVPILIATDLPADAADYVHRVGRTARAGKGGLSVSLVTERDIDILQNIEGKINKKLEEYPVPEKPVLDTLNEVGLAKRVANMHLVDTKFGEKKRTNMEKHGLIQGGDKKRRKTKD</sequence>
<accession>A0A1Y2BZ56</accession>
<dbReference type="InterPro" id="IPR050079">
    <property type="entry name" value="DEAD_box_RNA_helicase"/>
</dbReference>
<dbReference type="Pfam" id="PF00271">
    <property type="entry name" value="Helicase_C"/>
    <property type="match status" value="1"/>
</dbReference>
<dbReference type="InterPro" id="IPR027417">
    <property type="entry name" value="P-loop_NTPase"/>
</dbReference>
<dbReference type="EMBL" id="MCGO01000037">
    <property type="protein sequence ID" value="ORY40006.1"/>
    <property type="molecule type" value="Genomic_DNA"/>
</dbReference>
<dbReference type="GO" id="GO:0003724">
    <property type="term" value="F:RNA helicase activity"/>
    <property type="evidence" value="ECO:0007669"/>
    <property type="project" value="EnsemblFungi"/>
</dbReference>
<dbReference type="Proteomes" id="UP000193642">
    <property type="component" value="Unassembled WGS sequence"/>
</dbReference>
<evidence type="ECO:0000256" key="5">
    <source>
        <dbReference type="ARBA" id="ARBA00022884"/>
    </source>
</evidence>
<dbReference type="CDD" id="cd18787">
    <property type="entry name" value="SF2_C_DEAD"/>
    <property type="match status" value="1"/>
</dbReference>
<evidence type="ECO:0000256" key="4">
    <source>
        <dbReference type="ARBA" id="ARBA00022840"/>
    </source>
</evidence>
<evidence type="ECO:0000313" key="10">
    <source>
        <dbReference type="EMBL" id="ORY40006.1"/>
    </source>
</evidence>
<dbReference type="GO" id="GO:0032040">
    <property type="term" value="C:small-subunit processome"/>
    <property type="evidence" value="ECO:0007669"/>
    <property type="project" value="EnsemblFungi"/>
</dbReference>
<dbReference type="STRING" id="329046.A0A1Y2BZ56"/>
<keyword evidence="11" id="KW-1185">Reference proteome</keyword>
<feature type="domain" description="DEAD-box RNA helicase Q" evidence="9">
    <location>
        <begin position="7"/>
        <end position="35"/>
    </location>
</feature>
<dbReference type="GO" id="GO:0005829">
    <property type="term" value="C:cytosol"/>
    <property type="evidence" value="ECO:0007669"/>
    <property type="project" value="TreeGrafter"/>
</dbReference>
<dbReference type="PROSITE" id="PS51194">
    <property type="entry name" value="HELICASE_CTER"/>
    <property type="match status" value="1"/>
</dbReference>
<feature type="domain" description="Helicase ATP-binding" evidence="7">
    <location>
        <begin position="38"/>
        <end position="210"/>
    </location>
</feature>
<dbReference type="GO" id="GO:0000472">
    <property type="term" value="P:endonucleolytic cleavage to generate mature 5'-end of SSU-rRNA from (SSU-rRNA, 5.8S rRNA, LSU-rRNA)"/>
    <property type="evidence" value="ECO:0007669"/>
    <property type="project" value="EnsemblFungi"/>
</dbReference>
<proteinExistence type="predicted"/>
<protein>
    <submittedName>
        <fullName evidence="10">DEAD-domain-containing protein</fullName>
    </submittedName>
</protein>
<gene>
    <name evidence="10" type="ORF">BCR33DRAFT_853112</name>
</gene>
<name>A0A1Y2BZ56_9FUNG</name>
<dbReference type="PANTHER" id="PTHR47959">
    <property type="entry name" value="ATP-DEPENDENT RNA HELICASE RHLE-RELATED"/>
    <property type="match status" value="1"/>
</dbReference>
<dbReference type="Pfam" id="PF00270">
    <property type="entry name" value="DEAD"/>
    <property type="match status" value="1"/>
</dbReference>
<dbReference type="PROSITE" id="PS51195">
    <property type="entry name" value="Q_MOTIF"/>
    <property type="match status" value="1"/>
</dbReference>
<evidence type="ECO:0000259" key="9">
    <source>
        <dbReference type="PROSITE" id="PS51195"/>
    </source>
</evidence>
<dbReference type="InterPro" id="IPR001650">
    <property type="entry name" value="Helicase_C-like"/>
</dbReference>
<dbReference type="SMART" id="SM00490">
    <property type="entry name" value="HELICc"/>
    <property type="match status" value="1"/>
</dbReference>
<dbReference type="PANTHER" id="PTHR47959:SF24">
    <property type="entry name" value="ATP-DEPENDENT RNA HELICASE"/>
    <property type="match status" value="1"/>
</dbReference>
<reference evidence="10 11" key="1">
    <citation type="submission" date="2016-07" db="EMBL/GenBank/DDBJ databases">
        <title>Pervasive Adenine N6-methylation of Active Genes in Fungi.</title>
        <authorList>
            <consortium name="DOE Joint Genome Institute"/>
            <person name="Mondo S.J."/>
            <person name="Dannebaum R.O."/>
            <person name="Kuo R.C."/>
            <person name="Labutti K."/>
            <person name="Haridas S."/>
            <person name="Kuo A."/>
            <person name="Salamov A."/>
            <person name="Ahrendt S.R."/>
            <person name="Lipzen A."/>
            <person name="Sullivan W."/>
            <person name="Andreopoulos W.B."/>
            <person name="Clum A."/>
            <person name="Lindquist E."/>
            <person name="Daum C."/>
            <person name="Ramamoorthy G.K."/>
            <person name="Gryganskyi A."/>
            <person name="Culley D."/>
            <person name="Magnuson J.K."/>
            <person name="James T.Y."/>
            <person name="O'Malley M.A."/>
            <person name="Stajich J.E."/>
            <person name="Spatafora J.W."/>
            <person name="Visel A."/>
            <person name="Grigoriev I.V."/>
        </authorList>
    </citation>
    <scope>NUCLEOTIDE SEQUENCE [LARGE SCALE GENOMIC DNA]</scope>
    <source>
        <strain evidence="10 11">JEL800</strain>
    </source>
</reference>
<dbReference type="PROSITE" id="PS51192">
    <property type="entry name" value="HELICASE_ATP_BIND_1"/>
    <property type="match status" value="1"/>
</dbReference>
<dbReference type="SMART" id="SM00487">
    <property type="entry name" value="DEXDc"/>
    <property type="match status" value="1"/>
</dbReference>
<dbReference type="AlphaFoldDB" id="A0A1Y2BZ56"/>
<dbReference type="Gene3D" id="3.40.50.300">
    <property type="entry name" value="P-loop containing nucleotide triphosphate hydrolases"/>
    <property type="match status" value="3"/>
</dbReference>
<dbReference type="GO" id="GO:0005524">
    <property type="term" value="F:ATP binding"/>
    <property type="evidence" value="ECO:0007669"/>
    <property type="project" value="UniProtKB-KW"/>
</dbReference>
<keyword evidence="3" id="KW-0347">Helicase</keyword>
<keyword evidence="2" id="KW-0378">Hydrolase</keyword>
<evidence type="ECO:0000256" key="3">
    <source>
        <dbReference type="ARBA" id="ARBA00022806"/>
    </source>
</evidence>
<dbReference type="GO" id="GO:0003723">
    <property type="term" value="F:RNA binding"/>
    <property type="evidence" value="ECO:0007669"/>
    <property type="project" value="UniProtKB-KW"/>
</dbReference>
<evidence type="ECO:0000313" key="11">
    <source>
        <dbReference type="Proteomes" id="UP000193642"/>
    </source>
</evidence>
<dbReference type="SUPFAM" id="SSF52540">
    <property type="entry name" value="P-loop containing nucleoside triphosphate hydrolases"/>
    <property type="match status" value="2"/>
</dbReference>